<feature type="non-terminal residue" evidence="8">
    <location>
        <position position="1"/>
    </location>
</feature>
<keyword evidence="6" id="KW-0695">RNA-directed DNA polymerase</keyword>
<organism evidence="8 9">
    <name type="scientific">Spizaetus tyrannus</name>
    <name type="common">black hawk-eagle</name>
    <dbReference type="NCBI Taxonomy" id="252798"/>
    <lineage>
        <taxon>Eukaryota</taxon>
        <taxon>Metazoa</taxon>
        <taxon>Chordata</taxon>
        <taxon>Craniata</taxon>
        <taxon>Vertebrata</taxon>
        <taxon>Euteleostomi</taxon>
        <taxon>Archelosauria</taxon>
        <taxon>Archosauria</taxon>
        <taxon>Dinosauria</taxon>
        <taxon>Saurischia</taxon>
        <taxon>Theropoda</taxon>
        <taxon>Coelurosauria</taxon>
        <taxon>Aves</taxon>
        <taxon>Neognathae</taxon>
        <taxon>Neoaves</taxon>
        <taxon>Telluraves</taxon>
        <taxon>Accipitrimorphae</taxon>
        <taxon>Accipitriformes</taxon>
        <taxon>Accipitridae</taxon>
        <taxon>Accipitrinae</taxon>
        <taxon>Spizaetus</taxon>
    </lineage>
</organism>
<evidence type="ECO:0000256" key="6">
    <source>
        <dbReference type="ARBA" id="ARBA00022918"/>
    </source>
</evidence>
<reference evidence="8 9" key="1">
    <citation type="submission" date="2019-09" db="EMBL/GenBank/DDBJ databases">
        <title>Bird 10,000 Genomes (B10K) Project - Family phase.</title>
        <authorList>
            <person name="Zhang G."/>
        </authorList>
    </citation>
    <scope>NUCLEOTIDE SEQUENCE [LARGE SCALE GENOMIC DNA]</scope>
    <source>
        <strain evidence="8">B10K-DU-007-42</strain>
        <tissue evidence="8">Muscle</tissue>
    </source>
</reference>
<dbReference type="EMBL" id="VXAF01000854">
    <property type="protein sequence ID" value="NXJ55884.1"/>
    <property type="molecule type" value="Genomic_DNA"/>
</dbReference>
<protein>
    <submittedName>
        <fullName evidence="8">POK11 protein</fullName>
    </submittedName>
</protein>
<dbReference type="InterPro" id="IPR036397">
    <property type="entry name" value="RNaseH_sf"/>
</dbReference>
<keyword evidence="5" id="KW-0378">Hydrolase</keyword>
<dbReference type="SUPFAM" id="SSF53098">
    <property type="entry name" value="Ribonuclease H-like"/>
    <property type="match status" value="1"/>
</dbReference>
<evidence type="ECO:0000256" key="5">
    <source>
        <dbReference type="ARBA" id="ARBA00022801"/>
    </source>
</evidence>
<evidence type="ECO:0000256" key="3">
    <source>
        <dbReference type="ARBA" id="ARBA00022722"/>
    </source>
</evidence>
<dbReference type="PANTHER" id="PTHR41694:SF3">
    <property type="entry name" value="RNA-DIRECTED DNA POLYMERASE-RELATED"/>
    <property type="match status" value="1"/>
</dbReference>
<sequence length="64" mass="7092">RSVIKHLLAAFAAMGVPTEIKTDNGLGYRTQSLKTFLQLWGITHKFGVRHKSTGQAIVECAHRT</sequence>
<evidence type="ECO:0000313" key="8">
    <source>
        <dbReference type="EMBL" id="NXJ55884.1"/>
    </source>
</evidence>
<keyword evidence="4" id="KW-0255">Endonuclease</keyword>
<dbReference type="AlphaFoldDB" id="A0A7L0C8P4"/>
<dbReference type="GO" id="GO:0035613">
    <property type="term" value="F:RNA stem-loop binding"/>
    <property type="evidence" value="ECO:0007669"/>
    <property type="project" value="TreeGrafter"/>
</dbReference>
<dbReference type="GO" id="GO:0015074">
    <property type="term" value="P:DNA integration"/>
    <property type="evidence" value="ECO:0007669"/>
    <property type="project" value="InterPro"/>
</dbReference>
<dbReference type="Gene3D" id="3.30.420.10">
    <property type="entry name" value="Ribonuclease H-like superfamily/Ribonuclease H"/>
    <property type="match status" value="1"/>
</dbReference>
<dbReference type="InterPro" id="IPR001584">
    <property type="entry name" value="Integrase_cat-core"/>
</dbReference>
<proteinExistence type="predicted"/>
<feature type="non-terminal residue" evidence="8">
    <location>
        <position position="64"/>
    </location>
</feature>
<keyword evidence="9" id="KW-1185">Reference proteome</keyword>
<evidence type="ECO:0000313" key="9">
    <source>
        <dbReference type="Proteomes" id="UP000519115"/>
    </source>
</evidence>
<feature type="domain" description="Integrase catalytic" evidence="7">
    <location>
        <begin position="1"/>
        <end position="64"/>
    </location>
</feature>
<evidence type="ECO:0000256" key="4">
    <source>
        <dbReference type="ARBA" id="ARBA00022759"/>
    </source>
</evidence>
<gene>
    <name evidence="8" type="primary">Ervk11_1</name>
    <name evidence="8" type="ORF">SPITYR_R15915</name>
</gene>
<keyword evidence="3" id="KW-0540">Nuclease</keyword>
<keyword evidence="2" id="KW-0548">Nucleotidyltransferase</keyword>
<name>A0A7L0C8P4_9AVES</name>
<dbReference type="Proteomes" id="UP000519115">
    <property type="component" value="Unassembled WGS sequence"/>
</dbReference>
<dbReference type="PANTHER" id="PTHR41694">
    <property type="entry name" value="ENDOGENOUS RETROVIRUS GROUP K MEMBER POL PROTEIN"/>
    <property type="match status" value="1"/>
</dbReference>
<dbReference type="PROSITE" id="PS50994">
    <property type="entry name" value="INTEGRASE"/>
    <property type="match status" value="1"/>
</dbReference>
<dbReference type="GO" id="GO:0003964">
    <property type="term" value="F:RNA-directed DNA polymerase activity"/>
    <property type="evidence" value="ECO:0007669"/>
    <property type="project" value="UniProtKB-KW"/>
</dbReference>
<evidence type="ECO:0000256" key="1">
    <source>
        <dbReference type="ARBA" id="ARBA00022679"/>
    </source>
</evidence>
<dbReference type="GO" id="GO:0016787">
    <property type="term" value="F:hydrolase activity"/>
    <property type="evidence" value="ECO:0007669"/>
    <property type="project" value="UniProtKB-KW"/>
</dbReference>
<dbReference type="GO" id="GO:0004519">
    <property type="term" value="F:endonuclease activity"/>
    <property type="evidence" value="ECO:0007669"/>
    <property type="project" value="UniProtKB-KW"/>
</dbReference>
<dbReference type="InterPro" id="IPR012337">
    <property type="entry name" value="RNaseH-like_sf"/>
</dbReference>
<accession>A0A7L0C8P4</accession>
<comment type="caution">
    <text evidence="8">The sequence shown here is derived from an EMBL/GenBank/DDBJ whole genome shotgun (WGS) entry which is preliminary data.</text>
</comment>
<keyword evidence="1" id="KW-0808">Transferase</keyword>
<evidence type="ECO:0000256" key="2">
    <source>
        <dbReference type="ARBA" id="ARBA00022695"/>
    </source>
</evidence>
<evidence type="ECO:0000259" key="7">
    <source>
        <dbReference type="PROSITE" id="PS50994"/>
    </source>
</evidence>